<evidence type="ECO:0000256" key="7">
    <source>
        <dbReference type="SAM" id="Phobius"/>
    </source>
</evidence>
<dbReference type="GO" id="GO:0046873">
    <property type="term" value="F:metal ion transmembrane transporter activity"/>
    <property type="evidence" value="ECO:0007669"/>
    <property type="project" value="InterPro"/>
</dbReference>
<evidence type="ECO:0000256" key="5">
    <source>
        <dbReference type="SAM" id="Coils"/>
    </source>
</evidence>
<dbReference type="Proteomes" id="UP001303160">
    <property type="component" value="Unassembled WGS sequence"/>
</dbReference>
<proteinExistence type="predicted"/>
<name>A0AAN6XN84_9PEZI</name>
<dbReference type="InterPro" id="IPR002523">
    <property type="entry name" value="MgTranspt_CorA/ZnTranspt_ZntB"/>
</dbReference>
<dbReference type="AlphaFoldDB" id="A0AAN6XN84"/>
<sequence>MDNCRVDELLKSLEHLQQSIKSLHQYRDAQSHRDIQFNPANRPRPPSVDWSASSLQRVATISNAPPQSAVTASARRLTNESSRSRPTLRNDGVTEREHSPDFLALTSPPMSCNSSEPSPSCVVDTLPSLEKSEEDLVTHLKSIEATDETKAGTIIALADAWEKRDELTATNLFTSFETGEGTKYEHTSYQVYEVDRDGLPTQKHPVCPEGGLDCPNHGDDNADNRDKAVWPILKTINADGTSVGRISILQEPTPLMLAATHLTMQSHFDMDELLSHLVTTTSNKGKTKAHLINRSIEPTPLRQRSFFFVFKYYTVIPPGLHPTPWQPFDPRPLDFRSPDHIDITSCSSILALSLSGPVASQIKLRVKRKTKSGNLYHTFAPWQLLNIQYFPDDHHTPFSTIHSDNNTQKIFLSGPHAFLDALRLEYRDAIKRYTDLNDSITKLITPPSTFMFDVRLRDKLLFEDSHFTYSRRYFWAYNTLGVINEGIKAMISAYLNNFTKDFWEGKHPTLWPVSPTTNNHQSYLAKLDTLRQDLEAAISELRLVHDKNEGTRTEIRSLREQLFSGSSVKESRRAIEQGKNIKILTSVSMVFLPLTFVVGVFSITTLEIGVEDGRFSATLVGVCVPFFLLILVLQSTDTVRSFWGWGGRTARKVLGLKGGVGRVEGKGFGGDRRHLYHHYQQHLNGVGNVGRDGGVEEKRWVGRLKWRGWSWDWKMPDWRRKGQQESNESTMEKGELGREKRVE</sequence>
<feature type="compositionally biased region" description="Polar residues" evidence="6">
    <location>
        <begin position="61"/>
        <end position="71"/>
    </location>
</feature>
<feature type="transmembrane region" description="Helical" evidence="7">
    <location>
        <begin position="615"/>
        <end position="633"/>
    </location>
</feature>
<evidence type="ECO:0000313" key="8">
    <source>
        <dbReference type="EMBL" id="KAK4203520.1"/>
    </source>
</evidence>
<reference evidence="8" key="2">
    <citation type="submission" date="2023-05" db="EMBL/GenBank/DDBJ databases">
        <authorList>
            <consortium name="Lawrence Berkeley National Laboratory"/>
            <person name="Steindorff A."/>
            <person name="Hensen N."/>
            <person name="Bonometti L."/>
            <person name="Westerberg I."/>
            <person name="Brannstrom I.O."/>
            <person name="Guillou S."/>
            <person name="Cros-Aarteil S."/>
            <person name="Calhoun S."/>
            <person name="Haridas S."/>
            <person name="Kuo A."/>
            <person name="Mondo S."/>
            <person name="Pangilinan J."/>
            <person name="Riley R."/>
            <person name="Labutti K."/>
            <person name="Andreopoulos B."/>
            <person name="Lipzen A."/>
            <person name="Chen C."/>
            <person name="Yanf M."/>
            <person name="Daum C."/>
            <person name="Ng V."/>
            <person name="Clum A."/>
            <person name="Ohm R."/>
            <person name="Martin F."/>
            <person name="Silar P."/>
            <person name="Natvig D."/>
            <person name="Lalanne C."/>
            <person name="Gautier V."/>
            <person name="Ament-Velasquez S.L."/>
            <person name="Kruys A."/>
            <person name="Hutchinson M.I."/>
            <person name="Powell A.J."/>
            <person name="Barry K."/>
            <person name="Miller A.N."/>
            <person name="Grigoriev I.V."/>
            <person name="Debuchy R."/>
            <person name="Gladieux P."/>
            <person name="Thoren M.H."/>
            <person name="Johannesson H."/>
        </authorList>
    </citation>
    <scope>NUCLEOTIDE SEQUENCE</scope>
    <source>
        <strain evidence="8">CBS 315.58</strain>
    </source>
</reference>
<dbReference type="Pfam" id="PF01544">
    <property type="entry name" value="CorA"/>
    <property type="match status" value="1"/>
</dbReference>
<organism evidence="8 9">
    <name type="scientific">Triangularia verruculosa</name>
    <dbReference type="NCBI Taxonomy" id="2587418"/>
    <lineage>
        <taxon>Eukaryota</taxon>
        <taxon>Fungi</taxon>
        <taxon>Dikarya</taxon>
        <taxon>Ascomycota</taxon>
        <taxon>Pezizomycotina</taxon>
        <taxon>Sordariomycetes</taxon>
        <taxon>Sordariomycetidae</taxon>
        <taxon>Sordariales</taxon>
        <taxon>Podosporaceae</taxon>
        <taxon>Triangularia</taxon>
    </lineage>
</organism>
<evidence type="ECO:0000256" key="2">
    <source>
        <dbReference type="ARBA" id="ARBA00022692"/>
    </source>
</evidence>
<feature type="region of interest" description="Disordered" evidence="6">
    <location>
        <begin position="61"/>
        <end position="97"/>
    </location>
</feature>
<feature type="region of interest" description="Disordered" evidence="6">
    <location>
        <begin position="719"/>
        <end position="743"/>
    </location>
</feature>
<evidence type="ECO:0000313" key="9">
    <source>
        <dbReference type="Proteomes" id="UP001303160"/>
    </source>
</evidence>
<feature type="transmembrane region" description="Helical" evidence="7">
    <location>
        <begin position="581"/>
        <end position="603"/>
    </location>
</feature>
<accession>A0AAN6XN84</accession>
<feature type="coiled-coil region" evidence="5">
    <location>
        <begin position="520"/>
        <end position="547"/>
    </location>
</feature>
<keyword evidence="3 7" id="KW-1133">Transmembrane helix</keyword>
<evidence type="ECO:0000256" key="1">
    <source>
        <dbReference type="ARBA" id="ARBA00004141"/>
    </source>
</evidence>
<comment type="subcellular location">
    <subcellularLocation>
        <location evidence="1">Membrane</location>
        <topology evidence="1">Multi-pass membrane protein</topology>
    </subcellularLocation>
</comment>
<evidence type="ECO:0000256" key="3">
    <source>
        <dbReference type="ARBA" id="ARBA00022989"/>
    </source>
</evidence>
<reference evidence="8" key="1">
    <citation type="journal article" date="2023" name="Mol. Phylogenet. Evol.">
        <title>Genome-scale phylogeny and comparative genomics of the fungal order Sordariales.</title>
        <authorList>
            <person name="Hensen N."/>
            <person name="Bonometti L."/>
            <person name="Westerberg I."/>
            <person name="Brannstrom I.O."/>
            <person name="Guillou S."/>
            <person name="Cros-Aarteil S."/>
            <person name="Calhoun S."/>
            <person name="Haridas S."/>
            <person name="Kuo A."/>
            <person name="Mondo S."/>
            <person name="Pangilinan J."/>
            <person name="Riley R."/>
            <person name="LaButti K."/>
            <person name="Andreopoulos B."/>
            <person name="Lipzen A."/>
            <person name="Chen C."/>
            <person name="Yan M."/>
            <person name="Daum C."/>
            <person name="Ng V."/>
            <person name="Clum A."/>
            <person name="Steindorff A."/>
            <person name="Ohm R.A."/>
            <person name="Martin F."/>
            <person name="Silar P."/>
            <person name="Natvig D.O."/>
            <person name="Lalanne C."/>
            <person name="Gautier V."/>
            <person name="Ament-Velasquez S.L."/>
            <person name="Kruys A."/>
            <person name="Hutchinson M.I."/>
            <person name="Powell A.J."/>
            <person name="Barry K."/>
            <person name="Miller A.N."/>
            <person name="Grigoriev I.V."/>
            <person name="Debuchy R."/>
            <person name="Gladieux P."/>
            <person name="Hiltunen Thoren M."/>
            <person name="Johannesson H."/>
        </authorList>
    </citation>
    <scope>NUCLEOTIDE SEQUENCE</scope>
    <source>
        <strain evidence="8">CBS 315.58</strain>
    </source>
</reference>
<protein>
    <submittedName>
        <fullName evidence="8">Uncharacterized protein</fullName>
    </submittedName>
</protein>
<gene>
    <name evidence="8" type="ORF">QBC40DRAFT_304243</name>
</gene>
<evidence type="ECO:0000256" key="6">
    <source>
        <dbReference type="SAM" id="MobiDB-lite"/>
    </source>
</evidence>
<dbReference type="Gene3D" id="1.20.58.340">
    <property type="entry name" value="Magnesium transport protein CorA, transmembrane region"/>
    <property type="match status" value="1"/>
</dbReference>
<keyword evidence="4 7" id="KW-0472">Membrane</keyword>
<keyword evidence="2 7" id="KW-0812">Transmembrane</keyword>
<dbReference type="EMBL" id="MU863888">
    <property type="protein sequence ID" value="KAK4203520.1"/>
    <property type="molecule type" value="Genomic_DNA"/>
</dbReference>
<dbReference type="GO" id="GO:0016020">
    <property type="term" value="C:membrane"/>
    <property type="evidence" value="ECO:0007669"/>
    <property type="project" value="UniProtKB-SubCell"/>
</dbReference>
<comment type="caution">
    <text evidence="8">The sequence shown here is derived from an EMBL/GenBank/DDBJ whole genome shotgun (WGS) entry which is preliminary data.</text>
</comment>
<evidence type="ECO:0000256" key="4">
    <source>
        <dbReference type="ARBA" id="ARBA00023136"/>
    </source>
</evidence>
<keyword evidence="5" id="KW-0175">Coiled coil</keyword>
<feature type="compositionally biased region" description="Basic and acidic residues" evidence="6">
    <location>
        <begin position="730"/>
        <end position="743"/>
    </location>
</feature>
<dbReference type="SUPFAM" id="SSF144083">
    <property type="entry name" value="Magnesium transport protein CorA, transmembrane region"/>
    <property type="match status" value="1"/>
</dbReference>
<keyword evidence="9" id="KW-1185">Reference proteome</keyword>
<dbReference type="InterPro" id="IPR045863">
    <property type="entry name" value="CorA_TM1_TM2"/>
</dbReference>